<comment type="catalytic activity">
    <reaction evidence="13 14">
        <text>(R)-5-diphosphomevalonate + ATP = isopentenyl diphosphate + ADP + phosphate + CO2</text>
        <dbReference type="Rhea" id="RHEA:23732"/>
        <dbReference type="ChEBI" id="CHEBI:16526"/>
        <dbReference type="ChEBI" id="CHEBI:30616"/>
        <dbReference type="ChEBI" id="CHEBI:43474"/>
        <dbReference type="ChEBI" id="CHEBI:57557"/>
        <dbReference type="ChEBI" id="CHEBI:128769"/>
        <dbReference type="ChEBI" id="CHEBI:456216"/>
        <dbReference type="EC" id="4.1.1.33"/>
    </reaction>
</comment>
<dbReference type="InterPro" id="IPR053859">
    <property type="entry name" value="MVD-like_N"/>
</dbReference>
<evidence type="ECO:0000256" key="12">
    <source>
        <dbReference type="ARBA" id="ARBA00023239"/>
    </source>
</evidence>
<dbReference type="InParanoid" id="W4K6D6"/>
<dbReference type="Gene3D" id="3.30.230.10">
    <property type="match status" value="1"/>
</dbReference>
<dbReference type="NCBIfam" id="TIGR01240">
    <property type="entry name" value="mevDPdecarb"/>
    <property type="match status" value="1"/>
</dbReference>
<dbReference type="KEGG" id="hir:HETIRDRAFT_440521"/>
<sequence length="403" mass="43498">MTVYQATVSAPVNIACIKYWGKRDTKLILPTNSSLSVTLDQDHLRSTTTSRADPSFDKDRLWLNGNEEEIKDGGRLATCITELKRLRRELEKDPKQPKLSTFPVHICSRNNFPTAAGLASSASGFAALVSSLAALYELPASPSELSLIARQGSGSACRSLFGGFVAWEQGTSPDGLDSFAVEVAPREHWPDIHALICVVSDDKKDTSSTSGMQRTVATSPLLQHRIAHVVPARMAAISEAIRARDFDAFARITMQDSNQFHAVALDTDPPIFYMNDVSRAIIALVTEYNRVAVAQGGKLKAAYTYDAGPNAVIYAPKENIKEIVELIVRYFPQAEPFKDSFGLFGVAGVGEGKVVDGFNAAVAKKHAVGAVKGLIHTRVGDGPRKLGQEEALLGAEGLPKFVA</sequence>
<keyword evidence="12 13" id="KW-0456">Lyase</keyword>
<dbReference type="eggNOG" id="KOG2833">
    <property type="taxonomic scope" value="Eukaryota"/>
</dbReference>
<dbReference type="EMBL" id="KI925459">
    <property type="protein sequence ID" value="ETW80910.1"/>
    <property type="molecule type" value="Genomic_DNA"/>
</dbReference>
<dbReference type="InterPro" id="IPR005935">
    <property type="entry name" value="Mev_decarb"/>
</dbReference>
<dbReference type="SUPFAM" id="SSF54211">
    <property type="entry name" value="Ribosomal protein S5 domain 2-like"/>
    <property type="match status" value="1"/>
</dbReference>
<dbReference type="Pfam" id="PF18376">
    <property type="entry name" value="MDD_C"/>
    <property type="match status" value="1"/>
</dbReference>
<evidence type="ECO:0000256" key="11">
    <source>
        <dbReference type="ARBA" id="ARBA00023221"/>
    </source>
</evidence>
<dbReference type="GO" id="GO:0005524">
    <property type="term" value="F:ATP binding"/>
    <property type="evidence" value="ECO:0007669"/>
    <property type="project" value="UniProtKB-UniRule"/>
</dbReference>
<keyword evidence="11 14" id="KW-0753">Steroid metabolism</keyword>
<evidence type="ECO:0000256" key="8">
    <source>
        <dbReference type="ARBA" id="ARBA00023011"/>
    </source>
</evidence>
<protein>
    <recommendedName>
        <fullName evidence="3 13">Diphosphomevalonate decarboxylase</fullName>
        <ecNumber evidence="3 13">4.1.1.33</ecNumber>
    </recommendedName>
</protein>
<dbReference type="OrthoDB" id="10253702at2759"/>
<dbReference type="GO" id="GO:0005829">
    <property type="term" value="C:cytosol"/>
    <property type="evidence" value="ECO:0007669"/>
    <property type="project" value="InterPro"/>
</dbReference>
<dbReference type="RefSeq" id="XP_009547604.1">
    <property type="nucleotide sequence ID" value="XM_009549309.1"/>
</dbReference>
<proteinExistence type="inferred from homology"/>
<keyword evidence="18" id="KW-1185">Reference proteome</keyword>
<dbReference type="FunFam" id="3.30.230.10:FF:000018">
    <property type="entry name" value="Diphosphomevalonate decarboxylase"/>
    <property type="match status" value="1"/>
</dbReference>
<dbReference type="AlphaFoldDB" id="W4K6D6"/>
<dbReference type="Proteomes" id="UP000030671">
    <property type="component" value="Unassembled WGS sequence"/>
</dbReference>
<evidence type="ECO:0000256" key="7">
    <source>
        <dbReference type="ARBA" id="ARBA00022955"/>
    </source>
</evidence>
<evidence type="ECO:0000256" key="2">
    <source>
        <dbReference type="ARBA" id="ARBA00008831"/>
    </source>
</evidence>
<dbReference type="InterPro" id="IPR036554">
    <property type="entry name" value="GHMP_kinase_C_sf"/>
</dbReference>
<evidence type="ECO:0000256" key="9">
    <source>
        <dbReference type="ARBA" id="ARBA00023098"/>
    </source>
</evidence>
<dbReference type="InterPro" id="IPR041431">
    <property type="entry name" value="Mvd1_C"/>
</dbReference>
<dbReference type="GeneID" id="20675273"/>
<dbReference type="FunFam" id="3.30.70.890:FF:000005">
    <property type="entry name" value="Diphosphomevalonate decarboxylase"/>
    <property type="match status" value="1"/>
</dbReference>
<dbReference type="InterPro" id="IPR020568">
    <property type="entry name" value="Ribosomal_Su5_D2-typ_SF"/>
</dbReference>
<evidence type="ECO:0000256" key="6">
    <source>
        <dbReference type="ARBA" id="ARBA00022840"/>
    </source>
</evidence>
<name>W4K6D6_HETIT</name>
<comment type="pathway">
    <text evidence="1 14">Isoprenoid biosynthesis; isopentenyl diphosphate biosynthesis via mevalonate pathway; isopentenyl diphosphate from (R)-mevalonate: step 3/3.</text>
</comment>
<evidence type="ECO:0000256" key="13">
    <source>
        <dbReference type="PIRNR" id="PIRNR015950"/>
    </source>
</evidence>
<evidence type="ECO:0000256" key="3">
    <source>
        <dbReference type="ARBA" id="ARBA00012296"/>
    </source>
</evidence>
<gene>
    <name evidence="17" type="ORF">HETIRDRAFT_440521</name>
</gene>
<organism evidence="17 18">
    <name type="scientific">Heterobasidion irregulare (strain TC 32-1)</name>
    <dbReference type="NCBI Taxonomy" id="747525"/>
    <lineage>
        <taxon>Eukaryota</taxon>
        <taxon>Fungi</taxon>
        <taxon>Dikarya</taxon>
        <taxon>Basidiomycota</taxon>
        <taxon>Agaricomycotina</taxon>
        <taxon>Agaricomycetes</taxon>
        <taxon>Russulales</taxon>
        <taxon>Bondarzewiaceae</taxon>
        <taxon>Heterobasidion</taxon>
        <taxon>Heterobasidion annosum species complex</taxon>
    </lineage>
</organism>
<dbReference type="FunCoup" id="W4K6D6">
    <property type="interactions" value="321"/>
</dbReference>
<dbReference type="GO" id="GO:0004163">
    <property type="term" value="F:diphosphomevalonate decarboxylase activity"/>
    <property type="evidence" value="ECO:0007669"/>
    <property type="project" value="UniProtKB-UniRule"/>
</dbReference>
<dbReference type="EC" id="4.1.1.33" evidence="3 13"/>
<dbReference type="GO" id="GO:0019287">
    <property type="term" value="P:isopentenyl diphosphate biosynthetic process, mevalonate pathway"/>
    <property type="evidence" value="ECO:0007669"/>
    <property type="project" value="UniProtKB-UniRule"/>
</dbReference>
<dbReference type="GO" id="GO:0016126">
    <property type="term" value="P:sterol biosynthetic process"/>
    <property type="evidence" value="ECO:0007669"/>
    <property type="project" value="UniProtKB-KW"/>
</dbReference>
<dbReference type="HOGENOM" id="CLU_040369_4_2_1"/>
<feature type="domain" description="Mvd1 C-terminal" evidence="15">
    <location>
        <begin position="194"/>
        <end position="385"/>
    </location>
</feature>
<dbReference type="Gene3D" id="3.30.70.890">
    <property type="entry name" value="GHMP kinase, C-terminal domain"/>
    <property type="match status" value="1"/>
</dbReference>
<dbReference type="Pfam" id="PF22700">
    <property type="entry name" value="MVD-like_N"/>
    <property type="match status" value="1"/>
</dbReference>
<keyword evidence="10 14" id="KW-1207">Sterol metabolism</keyword>
<keyword evidence="7 14" id="KW-0752">Steroid biosynthesis</keyword>
<evidence type="ECO:0000259" key="16">
    <source>
        <dbReference type="Pfam" id="PF22700"/>
    </source>
</evidence>
<keyword evidence="5 13" id="KW-0547">Nucleotide-binding</keyword>
<evidence type="ECO:0000256" key="4">
    <source>
        <dbReference type="ARBA" id="ARBA00022516"/>
    </source>
</evidence>
<evidence type="ECO:0000313" key="18">
    <source>
        <dbReference type="Proteomes" id="UP000030671"/>
    </source>
</evidence>
<keyword evidence="6 13" id="KW-0067">ATP-binding</keyword>
<dbReference type="InterPro" id="IPR014721">
    <property type="entry name" value="Ribsml_uS5_D2-typ_fold_subgr"/>
</dbReference>
<evidence type="ECO:0000259" key="15">
    <source>
        <dbReference type="Pfam" id="PF18376"/>
    </source>
</evidence>
<evidence type="ECO:0000256" key="10">
    <source>
        <dbReference type="ARBA" id="ARBA00023166"/>
    </source>
</evidence>
<dbReference type="STRING" id="747525.W4K6D6"/>
<dbReference type="PIRSF" id="PIRSF015950">
    <property type="entry name" value="Mev_P_decrbx"/>
    <property type="match status" value="1"/>
</dbReference>
<evidence type="ECO:0000256" key="14">
    <source>
        <dbReference type="RuleBase" id="RU363086"/>
    </source>
</evidence>
<comment type="similarity">
    <text evidence="2 13 14">Belongs to the diphosphomevalonate decarboxylase family.</text>
</comment>
<feature type="domain" description="Diphosphomevalonate decarboxylase-like N-terminal" evidence="16">
    <location>
        <begin position="10"/>
        <end position="180"/>
    </location>
</feature>
<reference evidence="17 18" key="1">
    <citation type="journal article" date="2012" name="New Phytol.">
        <title>Insight into trade-off between wood decay and parasitism from the genome of a fungal forest pathogen.</title>
        <authorList>
            <person name="Olson A."/>
            <person name="Aerts A."/>
            <person name="Asiegbu F."/>
            <person name="Belbahri L."/>
            <person name="Bouzid O."/>
            <person name="Broberg A."/>
            <person name="Canback B."/>
            <person name="Coutinho P.M."/>
            <person name="Cullen D."/>
            <person name="Dalman K."/>
            <person name="Deflorio G."/>
            <person name="van Diepen L.T."/>
            <person name="Dunand C."/>
            <person name="Duplessis S."/>
            <person name="Durling M."/>
            <person name="Gonthier P."/>
            <person name="Grimwood J."/>
            <person name="Fossdal C.G."/>
            <person name="Hansson D."/>
            <person name="Henrissat B."/>
            <person name="Hietala A."/>
            <person name="Himmelstrand K."/>
            <person name="Hoffmeister D."/>
            <person name="Hogberg N."/>
            <person name="James T.Y."/>
            <person name="Karlsson M."/>
            <person name="Kohler A."/>
            <person name="Kues U."/>
            <person name="Lee Y.H."/>
            <person name="Lin Y.C."/>
            <person name="Lind M."/>
            <person name="Lindquist E."/>
            <person name="Lombard V."/>
            <person name="Lucas S."/>
            <person name="Lunden K."/>
            <person name="Morin E."/>
            <person name="Murat C."/>
            <person name="Park J."/>
            <person name="Raffaello T."/>
            <person name="Rouze P."/>
            <person name="Salamov A."/>
            <person name="Schmutz J."/>
            <person name="Solheim H."/>
            <person name="Stahlberg J."/>
            <person name="Velez H."/>
            <person name="de Vries R.P."/>
            <person name="Wiebenga A."/>
            <person name="Woodward S."/>
            <person name="Yakovlev I."/>
            <person name="Garbelotto M."/>
            <person name="Martin F."/>
            <person name="Grigoriev I.V."/>
            <person name="Stenlid J."/>
        </authorList>
    </citation>
    <scope>NUCLEOTIDE SEQUENCE [LARGE SCALE GENOMIC DNA]</scope>
    <source>
        <strain evidence="17 18">TC 32-1</strain>
    </source>
</reference>
<keyword evidence="9 13" id="KW-0443">Lipid metabolism</keyword>
<dbReference type="SUPFAM" id="SSF55060">
    <property type="entry name" value="GHMP Kinase, C-terminal domain"/>
    <property type="match status" value="1"/>
</dbReference>
<evidence type="ECO:0000256" key="1">
    <source>
        <dbReference type="ARBA" id="ARBA00005055"/>
    </source>
</evidence>
<evidence type="ECO:0000256" key="5">
    <source>
        <dbReference type="ARBA" id="ARBA00022741"/>
    </source>
</evidence>
<dbReference type="UniPathway" id="UPA00057">
    <property type="reaction ID" value="UER00100"/>
</dbReference>
<keyword evidence="8 14" id="KW-0756">Sterol biosynthesis</keyword>
<dbReference type="InterPro" id="IPR029765">
    <property type="entry name" value="Mev_diP_decarb"/>
</dbReference>
<dbReference type="PANTHER" id="PTHR10977">
    <property type="entry name" value="DIPHOSPHOMEVALONATE DECARBOXYLASE"/>
    <property type="match status" value="1"/>
</dbReference>
<accession>W4K6D6</accession>
<keyword evidence="4 14" id="KW-0444">Lipid biosynthesis</keyword>
<dbReference type="PANTHER" id="PTHR10977:SF3">
    <property type="entry name" value="DIPHOSPHOMEVALONATE DECARBOXYLASE"/>
    <property type="match status" value="1"/>
</dbReference>
<evidence type="ECO:0000313" key="17">
    <source>
        <dbReference type="EMBL" id="ETW80910.1"/>
    </source>
</evidence>